<feature type="domain" description="Lipid/polyisoprenoid-binding YceI-like" evidence="1">
    <location>
        <begin position="13"/>
        <end position="181"/>
    </location>
</feature>
<sequence length="183" mass="19290">MSTDTTTSAITGTWAIDPTHTTIGFNARHAMIAKVRGSFAEFEGTFVIDGDNVAASTANLTIQAASISTKNDDRDVHVKSADFLDVEAFPTLTFVSTSASQSGSTFTVTGDLTVHGVTKSVPVAFELVGTSTDPWGGNRIGFEGEAEISREEFGLTWNAALETGGVLISDKVKLVLDVEAVKQ</sequence>
<dbReference type="SUPFAM" id="SSF101874">
    <property type="entry name" value="YceI-like"/>
    <property type="match status" value="1"/>
</dbReference>
<name>A0A6J7EKR8_9ZZZZ</name>
<dbReference type="Pfam" id="PF04264">
    <property type="entry name" value="YceI"/>
    <property type="match status" value="1"/>
</dbReference>
<gene>
    <name evidence="2" type="ORF">UFOPK3402_01580</name>
</gene>
<dbReference type="PANTHER" id="PTHR34406:SF1">
    <property type="entry name" value="PROTEIN YCEI"/>
    <property type="match status" value="1"/>
</dbReference>
<evidence type="ECO:0000313" key="2">
    <source>
        <dbReference type="EMBL" id="CAB4883987.1"/>
    </source>
</evidence>
<protein>
    <submittedName>
        <fullName evidence="2">Unannotated protein</fullName>
    </submittedName>
</protein>
<organism evidence="2">
    <name type="scientific">freshwater metagenome</name>
    <dbReference type="NCBI Taxonomy" id="449393"/>
    <lineage>
        <taxon>unclassified sequences</taxon>
        <taxon>metagenomes</taxon>
        <taxon>ecological metagenomes</taxon>
    </lineage>
</organism>
<reference evidence="2" key="1">
    <citation type="submission" date="2020-05" db="EMBL/GenBank/DDBJ databases">
        <authorList>
            <person name="Chiriac C."/>
            <person name="Salcher M."/>
            <person name="Ghai R."/>
            <person name="Kavagutti S V."/>
        </authorList>
    </citation>
    <scope>NUCLEOTIDE SEQUENCE</scope>
</reference>
<accession>A0A6J7EKR8</accession>
<dbReference type="InterPro" id="IPR007372">
    <property type="entry name" value="Lipid/polyisoprenoid-bd_YceI"/>
</dbReference>
<dbReference type="PANTHER" id="PTHR34406">
    <property type="entry name" value="PROTEIN YCEI"/>
    <property type="match status" value="1"/>
</dbReference>
<dbReference type="AlphaFoldDB" id="A0A6J7EKR8"/>
<dbReference type="Gene3D" id="2.40.128.110">
    <property type="entry name" value="Lipid/polyisoprenoid-binding, YceI-like"/>
    <property type="match status" value="1"/>
</dbReference>
<dbReference type="EMBL" id="CAFBLS010000227">
    <property type="protein sequence ID" value="CAB4883987.1"/>
    <property type="molecule type" value="Genomic_DNA"/>
</dbReference>
<proteinExistence type="predicted"/>
<evidence type="ECO:0000259" key="1">
    <source>
        <dbReference type="SMART" id="SM00867"/>
    </source>
</evidence>
<dbReference type="InterPro" id="IPR036761">
    <property type="entry name" value="TTHA0802/YceI-like_sf"/>
</dbReference>
<dbReference type="SMART" id="SM00867">
    <property type="entry name" value="YceI"/>
    <property type="match status" value="1"/>
</dbReference>